<dbReference type="InterPro" id="IPR024029">
    <property type="entry name" value="Pyridox_Oxase_FMN-dep"/>
</dbReference>
<organism evidence="2 3">
    <name type="scientific">Planomicrobium stackebrandtii</name>
    <dbReference type="NCBI Taxonomy" id="253160"/>
    <lineage>
        <taxon>Bacteria</taxon>
        <taxon>Bacillati</taxon>
        <taxon>Bacillota</taxon>
        <taxon>Bacilli</taxon>
        <taxon>Bacillales</taxon>
        <taxon>Caryophanaceae</taxon>
        <taxon>Planomicrobium</taxon>
    </lineage>
</organism>
<reference evidence="2 3" key="1">
    <citation type="submission" date="2023-07" db="EMBL/GenBank/DDBJ databases">
        <title>Genomic Encyclopedia of Type Strains, Phase IV (KMG-IV): sequencing the most valuable type-strain genomes for metagenomic binning, comparative biology and taxonomic classification.</title>
        <authorList>
            <person name="Goeker M."/>
        </authorList>
    </citation>
    <scope>NUCLEOTIDE SEQUENCE [LARGE SCALE GENOMIC DNA]</scope>
    <source>
        <strain evidence="2 3">DSM 16419</strain>
    </source>
</reference>
<proteinExistence type="predicted"/>
<dbReference type="PANTHER" id="PTHR42815">
    <property type="entry name" value="FAD-BINDING, PUTATIVE (AFU_ORTHOLOGUE AFUA_6G07600)-RELATED"/>
    <property type="match status" value="1"/>
</dbReference>
<protein>
    <submittedName>
        <fullName evidence="2">PPOX class probable FMN-dependent enzyme</fullName>
    </submittedName>
</protein>
<evidence type="ECO:0000313" key="2">
    <source>
        <dbReference type="EMBL" id="MDQ0427202.1"/>
    </source>
</evidence>
<dbReference type="Proteomes" id="UP001241988">
    <property type="component" value="Unassembled WGS sequence"/>
</dbReference>
<dbReference type="PANTHER" id="PTHR42815:SF2">
    <property type="entry name" value="FAD-BINDING, PUTATIVE (AFU_ORTHOLOGUE AFUA_6G07600)-RELATED"/>
    <property type="match status" value="1"/>
</dbReference>
<dbReference type="InterPro" id="IPR012349">
    <property type="entry name" value="Split_barrel_FMN-bd"/>
</dbReference>
<dbReference type="NCBIfam" id="TIGR04025">
    <property type="entry name" value="PPOX_FMN_DR2398"/>
    <property type="match status" value="1"/>
</dbReference>
<evidence type="ECO:0000259" key="1">
    <source>
        <dbReference type="Pfam" id="PF01243"/>
    </source>
</evidence>
<keyword evidence="3" id="KW-1185">Reference proteome</keyword>
<feature type="domain" description="Pyridoxamine 5'-phosphate oxidase N-terminal" evidence="1">
    <location>
        <begin position="37"/>
        <end position="138"/>
    </location>
</feature>
<comment type="caution">
    <text evidence="2">The sequence shown here is derived from an EMBL/GenBank/DDBJ whole genome shotgun (WGS) entry which is preliminary data.</text>
</comment>
<dbReference type="EMBL" id="JAUSWB010000001">
    <property type="protein sequence ID" value="MDQ0427202.1"/>
    <property type="molecule type" value="Genomic_DNA"/>
</dbReference>
<dbReference type="Gene3D" id="2.30.110.10">
    <property type="entry name" value="Electron Transport, Fmn-binding Protein, Chain A"/>
    <property type="match status" value="1"/>
</dbReference>
<dbReference type="RefSeq" id="WP_308785536.1">
    <property type="nucleotide sequence ID" value="NZ_JAUSWB010000001.1"/>
</dbReference>
<accession>A0ABU0GPB3</accession>
<sequence length="212" mass="23355">MKTEPSFPNTINTVEELREITGKPSELVSNKVISFLDEHCIGFIEKSPFLTISTADESGFCDVSPRGDGAGFVYVVNDRQLIIPERPGNKRMDSMRNILSNPNIGLLFLIPGLGETLRINGKASVIHDEEMLGKMAVDGKSPVLGIGVDVEECFIHCAKAFRRSGLWSPDTWMTKHALPKGAKILAAHAKLPNVDEEAVGKLLEKSYRETLY</sequence>
<name>A0ABU0GPB3_9BACL</name>
<dbReference type="InterPro" id="IPR011576">
    <property type="entry name" value="Pyridox_Oxase_N"/>
</dbReference>
<evidence type="ECO:0000313" key="3">
    <source>
        <dbReference type="Proteomes" id="UP001241988"/>
    </source>
</evidence>
<gene>
    <name evidence="2" type="ORF">QOZ98_000027</name>
</gene>
<dbReference type="SUPFAM" id="SSF50475">
    <property type="entry name" value="FMN-binding split barrel"/>
    <property type="match status" value="1"/>
</dbReference>
<dbReference type="Pfam" id="PF01243">
    <property type="entry name" value="PNPOx_N"/>
    <property type="match status" value="1"/>
</dbReference>